<feature type="non-terminal residue" evidence="21">
    <location>
        <position position="1"/>
    </location>
</feature>
<dbReference type="OrthoDB" id="6270329at2759"/>
<dbReference type="SMART" id="SM00184">
    <property type="entry name" value="RING"/>
    <property type="match status" value="1"/>
</dbReference>
<protein>
    <recommendedName>
        <fullName evidence="5">RING-type E3 ubiquitin transferase</fullName>
        <ecNumber evidence="5">2.3.2.27</ecNumber>
    </recommendedName>
</protein>
<dbReference type="PROSITE" id="PS50089">
    <property type="entry name" value="ZF_RING_2"/>
    <property type="match status" value="1"/>
</dbReference>
<dbReference type="CDD" id="cd16527">
    <property type="entry name" value="RING-HC_PEX10"/>
    <property type="match status" value="1"/>
</dbReference>
<evidence type="ECO:0000256" key="2">
    <source>
        <dbReference type="ARBA" id="ARBA00004585"/>
    </source>
</evidence>
<gene>
    <name evidence="21" type="primary">Pex10</name>
    <name evidence="21" type="ORF">NEOCOR_R04700</name>
</gene>
<dbReference type="Pfam" id="PF13639">
    <property type="entry name" value="zf-RING_2"/>
    <property type="match status" value="1"/>
</dbReference>
<dbReference type="FunFam" id="3.30.40.10:FF:000332">
    <property type="entry name" value="Peroxisome biogenesis factor 10"/>
    <property type="match status" value="1"/>
</dbReference>
<keyword evidence="17" id="KW-0576">Peroxisome</keyword>
<comment type="similarity">
    <text evidence="4">Belongs to the pex2/pex10/pex12 family.</text>
</comment>
<name>A0A7L2RLL6_9PASS</name>
<evidence type="ECO:0000256" key="4">
    <source>
        <dbReference type="ARBA" id="ARBA00008704"/>
    </source>
</evidence>
<dbReference type="InterPro" id="IPR017907">
    <property type="entry name" value="Znf_RING_CS"/>
</dbReference>
<keyword evidence="22" id="KW-1185">Reference proteome</keyword>
<dbReference type="Gene3D" id="3.30.40.10">
    <property type="entry name" value="Zinc/RING finger domain, C3HC4 (zinc finger)"/>
    <property type="match status" value="1"/>
</dbReference>
<evidence type="ECO:0000256" key="10">
    <source>
        <dbReference type="ARBA" id="ARBA00022723"/>
    </source>
</evidence>
<dbReference type="PANTHER" id="PTHR23350:SF0">
    <property type="entry name" value="PEROXISOME BIOGENESIS FACTOR 10"/>
    <property type="match status" value="1"/>
</dbReference>
<dbReference type="PROSITE" id="PS00518">
    <property type="entry name" value="ZF_RING_1"/>
    <property type="match status" value="1"/>
</dbReference>
<keyword evidence="16" id="KW-0472">Membrane</keyword>
<comment type="function">
    <text evidence="18">E3 ubiquitin-protein ligase component of a retrotranslocation channel required for peroxisome organization by mediating export of the PEX5 receptor from peroxisomes to the cytosol, thereby promoting PEX5 recycling. The retrotranslocation channel is composed of PEX2, PEX10 and PEX12; each subunit contributing transmembrane segments that coassemble into an open channel that specifically allows the passage of PEX5 through the peroxisomal membrane. PEX10 also regulates PEX5 recycling by acting as a E3 ubiquitin-protein ligase. When PEX5 recycling is compromised, PEX10 catalyzes polyubiquitination of PEX5 during its passage through the retrotranslocation channel, leading to its degradation.</text>
</comment>
<proteinExistence type="inferred from homology"/>
<dbReference type="AlphaFoldDB" id="A0A7L2RLL6"/>
<comment type="caution">
    <text evidence="21">The sequence shown here is derived from an EMBL/GenBank/DDBJ whole genome shotgun (WGS) entry which is preliminary data.</text>
</comment>
<evidence type="ECO:0000256" key="18">
    <source>
        <dbReference type="ARBA" id="ARBA00045271"/>
    </source>
</evidence>
<dbReference type="EC" id="2.3.2.27" evidence="5"/>
<keyword evidence="12" id="KW-0833">Ubl conjugation pathway</keyword>
<evidence type="ECO:0000256" key="14">
    <source>
        <dbReference type="ARBA" id="ARBA00022927"/>
    </source>
</evidence>
<evidence type="ECO:0000256" key="17">
    <source>
        <dbReference type="ARBA" id="ARBA00023140"/>
    </source>
</evidence>
<evidence type="ECO:0000256" key="3">
    <source>
        <dbReference type="ARBA" id="ARBA00004906"/>
    </source>
</evidence>
<keyword evidence="13" id="KW-0862">Zinc</keyword>
<evidence type="ECO:0000256" key="11">
    <source>
        <dbReference type="ARBA" id="ARBA00022771"/>
    </source>
</evidence>
<keyword evidence="6" id="KW-0813">Transport</keyword>
<evidence type="ECO:0000256" key="13">
    <source>
        <dbReference type="ARBA" id="ARBA00022833"/>
    </source>
</evidence>
<dbReference type="InterPro" id="IPR025654">
    <property type="entry name" value="PEX2/10"/>
</dbReference>
<evidence type="ECO:0000256" key="5">
    <source>
        <dbReference type="ARBA" id="ARBA00012483"/>
    </source>
</evidence>
<accession>A0A7L2RLL6</accession>
<comment type="catalytic activity">
    <reaction evidence="1">
        <text>S-ubiquitinyl-[E2 ubiquitin-conjugating enzyme]-L-cysteine + [acceptor protein]-L-lysine = [E2 ubiquitin-conjugating enzyme]-L-cysteine + N(6)-ubiquitinyl-[acceptor protein]-L-lysine.</text>
        <dbReference type="EC" id="2.3.2.27"/>
    </reaction>
</comment>
<dbReference type="GO" id="GO:0005778">
    <property type="term" value="C:peroxisomal membrane"/>
    <property type="evidence" value="ECO:0007669"/>
    <property type="project" value="UniProtKB-SubCell"/>
</dbReference>
<keyword evidence="7" id="KW-0962">Peroxisome biogenesis</keyword>
<dbReference type="Pfam" id="PF04757">
    <property type="entry name" value="Pex2_Pex12"/>
    <property type="match status" value="1"/>
</dbReference>
<evidence type="ECO:0000256" key="15">
    <source>
        <dbReference type="ARBA" id="ARBA00022989"/>
    </source>
</evidence>
<keyword evidence="8" id="KW-0808">Transferase</keyword>
<evidence type="ECO:0000313" key="22">
    <source>
        <dbReference type="Proteomes" id="UP000560066"/>
    </source>
</evidence>
<keyword evidence="14" id="KW-0653">Protein transport</keyword>
<reference evidence="21 22" key="1">
    <citation type="submission" date="2019-09" db="EMBL/GenBank/DDBJ databases">
        <title>Bird 10,000 Genomes (B10K) Project - Family phase.</title>
        <authorList>
            <person name="Zhang G."/>
        </authorList>
    </citation>
    <scope>NUCLEOTIDE SEQUENCE [LARGE SCALE GENOMIC DNA]</scope>
    <source>
        <strain evidence="21">B10K-DU-002-79</strain>
    </source>
</reference>
<evidence type="ECO:0000256" key="1">
    <source>
        <dbReference type="ARBA" id="ARBA00000900"/>
    </source>
</evidence>
<keyword evidence="9" id="KW-0812">Transmembrane</keyword>
<evidence type="ECO:0000256" key="19">
    <source>
        <dbReference type="PROSITE-ProRule" id="PRU00175"/>
    </source>
</evidence>
<evidence type="ECO:0000256" key="8">
    <source>
        <dbReference type="ARBA" id="ARBA00022679"/>
    </source>
</evidence>
<dbReference type="GO" id="GO:0061630">
    <property type="term" value="F:ubiquitin protein ligase activity"/>
    <property type="evidence" value="ECO:0007669"/>
    <property type="project" value="UniProtKB-EC"/>
</dbReference>
<dbReference type="Proteomes" id="UP000560066">
    <property type="component" value="Unassembled WGS sequence"/>
</dbReference>
<comment type="subcellular location">
    <subcellularLocation>
        <location evidence="2">Peroxisome membrane</location>
        <topology evidence="2">Multi-pass membrane protein</topology>
    </subcellularLocation>
</comment>
<keyword evidence="10" id="KW-0479">Metal-binding</keyword>
<dbReference type="PANTHER" id="PTHR23350">
    <property type="entry name" value="PEROXISOME ASSEMBLY PROTEIN 10"/>
    <property type="match status" value="1"/>
</dbReference>
<organism evidence="21 22">
    <name type="scientific">Neodrepanis coruscans</name>
    <name type="common">wattled asity</name>
    <dbReference type="NCBI Taxonomy" id="254563"/>
    <lineage>
        <taxon>Eukaryota</taxon>
        <taxon>Metazoa</taxon>
        <taxon>Chordata</taxon>
        <taxon>Craniata</taxon>
        <taxon>Vertebrata</taxon>
        <taxon>Euteleostomi</taxon>
        <taxon>Archelosauria</taxon>
        <taxon>Archosauria</taxon>
        <taxon>Dinosauria</taxon>
        <taxon>Saurischia</taxon>
        <taxon>Theropoda</taxon>
        <taxon>Coelurosauria</taxon>
        <taxon>Aves</taxon>
        <taxon>Neognathae</taxon>
        <taxon>Neoaves</taxon>
        <taxon>Telluraves</taxon>
        <taxon>Australaves</taxon>
        <taxon>Passeriformes</taxon>
        <taxon>Philepittidae</taxon>
        <taxon>Neodrepanis</taxon>
    </lineage>
</organism>
<dbReference type="GO" id="GO:0008270">
    <property type="term" value="F:zinc ion binding"/>
    <property type="evidence" value="ECO:0007669"/>
    <property type="project" value="UniProtKB-KW"/>
</dbReference>
<evidence type="ECO:0000313" key="21">
    <source>
        <dbReference type="EMBL" id="NXS09063.1"/>
    </source>
</evidence>
<dbReference type="InterPro" id="IPR001841">
    <property type="entry name" value="Znf_RING"/>
</dbReference>
<dbReference type="EMBL" id="VYZS01049707">
    <property type="protein sequence ID" value="NXS09063.1"/>
    <property type="molecule type" value="Genomic_DNA"/>
</dbReference>
<feature type="non-terminal residue" evidence="21">
    <location>
        <position position="308"/>
    </location>
</feature>
<evidence type="ECO:0000256" key="7">
    <source>
        <dbReference type="ARBA" id="ARBA00022593"/>
    </source>
</evidence>
<evidence type="ECO:0000256" key="9">
    <source>
        <dbReference type="ARBA" id="ARBA00022692"/>
    </source>
</evidence>
<dbReference type="GO" id="GO:0016558">
    <property type="term" value="P:protein import into peroxisome matrix"/>
    <property type="evidence" value="ECO:0007669"/>
    <property type="project" value="InterPro"/>
</dbReference>
<dbReference type="InterPro" id="IPR013083">
    <property type="entry name" value="Znf_RING/FYVE/PHD"/>
</dbReference>
<keyword evidence="11 19" id="KW-0863">Zinc-finger</keyword>
<evidence type="ECO:0000256" key="16">
    <source>
        <dbReference type="ARBA" id="ARBA00023136"/>
    </source>
</evidence>
<evidence type="ECO:0000259" key="20">
    <source>
        <dbReference type="PROSITE" id="PS50089"/>
    </source>
</evidence>
<sequence length="308" mass="34752">AMSAAGPARLVRGGQKDDLYRAGLRSGAGTALRGLAGARPWLEWRRELELLCDGAYFVLTTLSGNGAGHRLLFGFVPSVSAGCHRLEVAALLNVGVCLVSYNCLLLNVTPLNRPVSSSDAAYPHRDMFSKSKIFFFRETNVPHHEKYPCFNPLMYCFLDRNKNPKPLKVPRTPSDKPSLFLQLHFGGVQGEEQSIQSSYKLLGVISLLHLLLTIVVQVHSLRQRQRARQEWKLHRGLALQRNPGKDTSGRQSRCTLCLEERRHSTATPCGHLFCWECITAWCNTRAECPLCREKFPPQKLIYLRHYQL</sequence>
<comment type="pathway">
    <text evidence="3">Protein modification; protein ubiquitination.</text>
</comment>
<dbReference type="InterPro" id="IPR006845">
    <property type="entry name" value="Pex_N"/>
</dbReference>
<keyword evidence="15" id="KW-1133">Transmembrane helix</keyword>
<feature type="domain" description="RING-type" evidence="20">
    <location>
        <begin position="254"/>
        <end position="292"/>
    </location>
</feature>
<evidence type="ECO:0000256" key="6">
    <source>
        <dbReference type="ARBA" id="ARBA00022448"/>
    </source>
</evidence>
<dbReference type="SUPFAM" id="SSF57850">
    <property type="entry name" value="RING/U-box"/>
    <property type="match status" value="1"/>
</dbReference>
<evidence type="ECO:0000256" key="12">
    <source>
        <dbReference type="ARBA" id="ARBA00022786"/>
    </source>
</evidence>